<accession>A0A0E0W9R0</accession>
<keyword evidence="1" id="KW-0812">Transmembrane</keyword>
<evidence type="ECO:0000313" key="3">
    <source>
        <dbReference type="Proteomes" id="UP000005007"/>
    </source>
</evidence>
<dbReference type="HOGENOM" id="CLU_220611_0_0_7"/>
<dbReference type="Proteomes" id="UP000005007">
    <property type="component" value="Chromosome"/>
</dbReference>
<evidence type="ECO:0000256" key="1">
    <source>
        <dbReference type="SAM" id="Phobius"/>
    </source>
</evidence>
<dbReference type="KEGG" id="hhq:HPSH169_00720"/>
<sequence>MKFTTLEKILALMVVATILMTIVISFVPNLFLFST</sequence>
<keyword evidence="1" id="KW-1133">Transmembrane helix</keyword>
<reference evidence="2 3" key="1">
    <citation type="submission" date="2012-04" db="EMBL/GenBank/DDBJ databases">
        <authorList>
            <person name="Kersulyte D."/>
            <person name="Cabrera L."/>
            <person name="Pacheco R."/>
            <person name="Herrera P."/>
            <person name="Rodriguez C."/>
            <person name="Gilman R.H."/>
            <person name="Berg D.E."/>
        </authorList>
    </citation>
    <scope>NUCLEOTIDE SEQUENCE [LARGE SCALE GENOMIC DNA]</scope>
    <source>
        <strain evidence="2 3">Shi169</strain>
    </source>
</reference>
<gene>
    <name evidence="2" type="ORF">HPSH169_00720</name>
</gene>
<name>A0A0E0W9R0_HELPX</name>
<dbReference type="EMBL" id="CP003473">
    <property type="protein sequence ID" value="AFH98854.1"/>
    <property type="molecule type" value="Genomic_DNA"/>
</dbReference>
<protein>
    <submittedName>
        <fullName evidence="2">Uncharacterized protein</fullName>
    </submittedName>
</protein>
<organism evidence="2 3">
    <name type="scientific">Helicobacter pylori Shi169</name>
    <dbReference type="NCBI Taxonomy" id="1163741"/>
    <lineage>
        <taxon>Bacteria</taxon>
        <taxon>Pseudomonadati</taxon>
        <taxon>Campylobacterota</taxon>
        <taxon>Epsilonproteobacteria</taxon>
        <taxon>Campylobacterales</taxon>
        <taxon>Helicobacteraceae</taxon>
        <taxon>Helicobacter</taxon>
    </lineage>
</organism>
<dbReference type="AlphaFoldDB" id="A0A0E0W9R0"/>
<evidence type="ECO:0000313" key="2">
    <source>
        <dbReference type="EMBL" id="AFH98854.1"/>
    </source>
</evidence>
<proteinExistence type="predicted"/>
<feature type="transmembrane region" description="Helical" evidence="1">
    <location>
        <begin position="9"/>
        <end position="33"/>
    </location>
</feature>
<keyword evidence="1" id="KW-0472">Membrane</keyword>